<dbReference type="Proteomes" id="UP001338125">
    <property type="component" value="Unassembled WGS sequence"/>
</dbReference>
<evidence type="ECO:0000313" key="2">
    <source>
        <dbReference type="Proteomes" id="UP001338125"/>
    </source>
</evidence>
<keyword evidence="2" id="KW-1185">Reference proteome</keyword>
<reference evidence="1 2" key="1">
    <citation type="submission" date="2024-01" db="EMBL/GenBank/DDBJ databases">
        <title>Complete genome of Cladobotryum mycophilum ATHUM6906.</title>
        <authorList>
            <person name="Christinaki A.C."/>
            <person name="Myridakis A.I."/>
            <person name="Kouvelis V.N."/>
        </authorList>
    </citation>
    <scope>NUCLEOTIDE SEQUENCE [LARGE SCALE GENOMIC DNA]</scope>
    <source>
        <strain evidence="1 2">ATHUM6906</strain>
    </source>
</reference>
<protein>
    <submittedName>
        <fullName evidence="1">Uncharacterized protein</fullName>
    </submittedName>
</protein>
<dbReference type="EMBL" id="JAVFKD010000005">
    <property type="protein sequence ID" value="KAK5994706.1"/>
    <property type="molecule type" value="Genomic_DNA"/>
</dbReference>
<comment type="caution">
    <text evidence="1">The sequence shown here is derived from an EMBL/GenBank/DDBJ whole genome shotgun (WGS) entry which is preliminary data.</text>
</comment>
<sequence length="158" mass="17644">MGHALTCIAKLCLNADIKKRTFWQDAADDIAMALVILIEKKSSEEMQALSDLPVKDLFARMITVLEESIEKAAKKAKNDSEVRVRASRVKSGVERRKKQYKSEEVIVDSDVDLDNNLAGVESDIEEMDEGEEIPDAAAEYEELEVADAKDDETPDNQL</sequence>
<name>A0ABR0SRB4_9HYPO</name>
<accession>A0ABR0SRB4</accession>
<gene>
    <name evidence="1" type="ORF">PT974_04693</name>
</gene>
<proteinExistence type="predicted"/>
<evidence type="ECO:0000313" key="1">
    <source>
        <dbReference type="EMBL" id="KAK5994706.1"/>
    </source>
</evidence>
<organism evidence="1 2">
    <name type="scientific">Cladobotryum mycophilum</name>
    <dbReference type="NCBI Taxonomy" id="491253"/>
    <lineage>
        <taxon>Eukaryota</taxon>
        <taxon>Fungi</taxon>
        <taxon>Dikarya</taxon>
        <taxon>Ascomycota</taxon>
        <taxon>Pezizomycotina</taxon>
        <taxon>Sordariomycetes</taxon>
        <taxon>Hypocreomycetidae</taxon>
        <taxon>Hypocreales</taxon>
        <taxon>Hypocreaceae</taxon>
        <taxon>Cladobotryum</taxon>
    </lineage>
</organism>